<evidence type="ECO:0000256" key="2">
    <source>
        <dbReference type="SAM" id="SignalP"/>
    </source>
</evidence>
<evidence type="ECO:0000313" key="3">
    <source>
        <dbReference type="EMBL" id="RKO98606.1"/>
    </source>
</evidence>
<feature type="region of interest" description="Disordered" evidence="1">
    <location>
        <begin position="57"/>
        <end position="189"/>
    </location>
</feature>
<dbReference type="AlphaFoldDB" id="A0A4P9X2K2"/>
<sequence>MLLTACCRKWRVLLLVALALAAWPAADARPIQADEFRKGMAAVIDRIPRLFGKPTETTTVLSRTPSHPVGTTRGPFRVLSGTTPASLSAPSLLLGGFRGPRGGSSAATDSDRPEQEPGHGSDYKIFTDDRVETHPIKTKDFNRDEILPSASHTEGHEQPRSRPLSESDATKALPSPPLASDQTGADNPEVSYVDYEWSGSESGSIGDSEHEWLLDADDGASSLPPSPPLASVSADADKAMKWTAWSLPIPADHHRLSKSEFSGSDDGHSLSSFALTDDEHAPQDFKAPPRPPLASDETGADNDEVSYVDYEWSGSELGSTGDSEHAWLSDSEDETLETHPNESGADMGGSDPVAMVQPSKLELHTPKINLDGSVMLADPKLGVTTDGSKVSRRPRRAPKKGDGVL</sequence>
<keyword evidence="4" id="KW-1185">Reference proteome</keyword>
<proteinExistence type="predicted"/>
<feature type="compositionally biased region" description="Basic and acidic residues" evidence="1">
    <location>
        <begin position="153"/>
        <end position="169"/>
    </location>
</feature>
<name>A0A4P9X2K2_9FUNG</name>
<reference evidence="4" key="1">
    <citation type="journal article" date="2018" name="Nat. Microbiol.">
        <title>Leveraging single-cell genomics to expand the fungal tree of life.</title>
        <authorList>
            <person name="Ahrendt S.R."/>
            <person name="Quandt C.A."/>
            <person name="Ciobanu D."/>
            <person name="Clum A."/>
            <person name="Salamov A."/>
            <person name="Andreopoulos B."/>
            <person name="Cheng J.F."/>
            <person name="Woyke T."/>
            <person name="Pelin A."/>
            <person name="Henrissat B."/>
            <person name="Reynolds N.K."/>
            <person name="Benny G.L."/>
            <person name="Smith M.E."/>
            <person name="James T.Y."/>
            <person name="Grigoriev I.V."/>
        </authorList>
    </citation>
    <scope>NUCLEOTIDE SEQUENCE [LARGE SCALE GENOMIC DNA]</scope>
    <source>
        <strain evidence="4">ATCC 52028</strain>
    </source>
</reference>
<gene>
    <name evidence="3" type="ORF">CXG81DRAFT_21187</name>
</gene>
<evidence type="ECO:0000313" key="4">
    <source>
        <dbReference type="Proteomes" id="UP000274922"/>
    </source>
</evidence>
<feature type="region of interest" description="Disordered" evidence="1">
    <location>
        <begin position="279"/>
        <end position="352"/>
    </location>
</feature>
<accession>A0A4P9X2K2</accession>
<evidence type="ECO:0000256" key="1">
    <source>
        <dbReference type="SAM" id="MobiDB-lite"/>
    </source>
</evidence>
<feature type="signal peptide" evidence="2">
    <location>
        <begin position="1"/>
        <end position="28"/>
    </location>
</feature>
<feature type="compositionally biased region" description="Low complexity" evidence="1">
    <location>
        <begin position="84"/>
        <end position="95"/>
    </location>
</feature>
<feature type="region of interest" description="Disordered" evidence="1">
    <location>
        <begin position="378"/>
        <end position="405"/>
    </location>
</feature>
<feature type="chain" id="PRO_5020960394" evidence="2">
    <location>
        <begin position="29"/>
        <end position="405"/>
    </location>
</feature>
<feature type="compositionally biased region" description="Basic and acidic residues" evidence="1">
    <location>
        <begin position="109"/>
        <end position="146"/>
    </location>
</feature>
<keyword evidence="2" id="KW-0732">Signal</keyword>
<dbReference type="Proteomes" id="UP000274922">
    <property type="component" value="Unassembled WGS sequence"/>
</dbReference>
<dbReference type="EMBL" id="ML014393">
    <property type="protein sequence ID" value="RKO98606.1"/>
    <property type="molecule type" value="Genomic_DNA"/>
</dbReference>
<protein>
    <submittedName>
        <fullName evidence="3">Uncharacterized protein</fullName>
    </submittedName>
</protein>
<organism evidence="3 4">
    <name type="scientific">Caulochytrium protostelioides</name>
    <dbReference type="NCBI Taxonomy" id="1555241"/>
    <lineage>
        <taxon>Eukaryota</taxon>
        <taxon>Fungi</taxon>
        <taxon>Fungi incertae sedis</taxon>
        <taxon>Chytridiomycota</taxon>
        <taxon>Chytridiomycota incertae sedis</taxon>
        <taxon>Chytridiomycetes</taxon>
        <taxon>Caulochytriales</taxon>
        <taxon>Caulochytriaceae</taxon>
        <taxon>Caulochytrium</taxon>
    </lineage>
</organism>